<dbReference type="AlphaFoldDB" id="A0A841KVX6"/>
<comment type="caution">
    <text evidence="7">The sequence shown here is derived from an EMBL/GenBank/DDBJ whole genome shotgun (WGS) entry which is preliminary data.</text>
</comment>
<evidence type="ECO:0000313" key="7">
    <source>
        <dbReference type="EMBL" id="MBB6216388.1"/>
    </source>
</evidence>
<comment type="similarity">
    <text evidence="2">Belongs to the AlaDH/PNT family.</text>
</comment>
<dbReference type="InterPro" id="IPR008141">
    <property type="entry name" value="Ala_DH"/>
</dbReference>
<dbReference type="PANTHER" id="PTHR42795">
    <property type="entry name" value="ALANINE DEHYDROGENASE"/>
    <property type="match status" value="1"/>
</dbReference>
<dbReference type="PANTHER" id="PTHR42795:SF1">
    <property type="entry name" value="ALANINE DEHYDROGENASE"/>
    <property type="match status" value="1"/>
</dbReference>
<dbReference type="Pfam" id="PF01262">
    <property type="entry name" value="AlaDh_PNT_C"/>
    <property type="match status" value="1"/>
</dbReference>
<dbReference type="GO" id="GO:0005886">
    <property type="term" value="C:plasma membrane"/>
    <property type="evidence" value="ECO:0007669"/>
    <property type="project" value="TreeGrafter"/>
</dbReference>
<evidence type="ECO:0000256" key="1">
    <source>
        <dbReference type="ARBA" id="ARBA00005206"/>
    </source>
</evidence>
<evidence type="ECO:0000313" key="8">
    <source>
        <dbReference type="Proteomes" id="UP000579281"/>
    </source>
</evidence>
<dbReference type="SUPFAM" id="SSF51735">
    <property type="entry name" value="NAD(P)-binding Rossmann-fold domains"/>
    <property type="match status" value="1"/>
</dbReference>
<protein>
    <recommendedName>
        <fullName evidence="3">alanine dehydrogenase</fullName>
        <ecNumber evidence="3">1.4.1.1</ecNumber>
    </recommendedName>
</protein>
<dbReference type="EMBL" id="JACHEN010000014">
    <property type="protein sequence ID" value="MBB6216388.1"/>
    <property type="molecule type" value="Genomic_DNA"/>
</dbReference>
<dbReference type="EC" id="1.4.1.1" evidence="3"/>
<dbReference type="Pfam" id="PF05222">
    <property type="entry name" value="AlaDh_PNT_N"/>
    <property type="match status" value="1"/>
</dbReference>
<feature type="domain" description="Alanine dehydrogenase/pyridine nucleotide transhydrogenase N-terminal" evidence="6">
    <location>
        <begin position="4"/>
        <end position="131"/>
    </location>
</feature>
<feature type="domain" description="Alanine dehydrogenase/pyridine nucleotide transhydrogenase NAD(H)-binding" evidence="5">
    <location>
        <begin position="143"/>
        <end position="291"/>
    </location>
</feature>
<dbReference type="CDD" id="cd05305">
    <property type="entry name" value="L-AlaDH"/>
    <property type="match status" value="1"/>
</dbReference>
<organism evidence="7 8">
    <name type="scientific">Anaerosolibacter carboniphilus</name>
    <dbReference type="NCBI Taxonomy" id="1417629"/>
    <lineage>
        <taxon>Bacteria</taxon>
        <taxon>Bacillati</taxon>
        <taxon>Bacillota</taxon>
        <taxon>Clostridia</taxon>
        <taxon>Peptostreptococcales</taxon>
        <taxon>Thermotaleaceae</taxon>
        <taxon>Anaerosolibacter</taxon>
    </lineage>
</organism>
<dbReference type="InterPro" id="IPR007698">
    <property type="entry name" value="AlaDH/PNT_NAD(H)-bd"/>
</dbReference>
<reference evidence="7 8" key="1">
    <citation type="submission" date="2020-08" db="EMBL/GenBank/DDBJ databases">
        <title>Genomic Encyclopedia of Type Strains, Phase IV (KMG-IV): sequencing the most valuable type-strain genomes for metagenomic binning, comparative biology and taxonomic classification.</title>
        <authorList>
            <person name="Goeker M."/>
        </authorList>
    </citation>
    <scope>NUCLEOTIDE SEQUENCE [LARGE SCALE GENOMIC DNA]</scope>
    <source>
        <strain evidence="7 8">DSM 103526</strain>
    </source>
</reference>
<evidence type="ECO:0000256" key="2">
    <source>
        <dbReference type="ARBA" id="ARBA00005689"/>
    </source>
</evidence>
<dbReference type="RefSeq" id="WP_184310923.1">
    <property type="nucleotide sequence ID" value="NZ_JACHEN010000014.1"/>
</dbReference>
<dbReference type="InterPro" id="IPR036291">
    <property type="entry name" value="NAD(P)-bd_dom_sf"/>
</dbReference>
<keyword evidence="4 7" id="KW-0560">Oxidoreductase</keyword>
<dbReference type="InterPro" id="IPR007886">
    <property type="entry name" value="AlaDH/PNT_N"/>
</dbReference>
<name>A0A841KVX6_9FIRM</name>
<dbReference type="GO" id="GO:0042853">
    <property type="term" value="P:L-alanine catabolic process"/>
    <property type="evidence" value="ECO:0007669"/>
    <property type="project" value="InterPro"/>
</dbReference>
<comment type="pathway">
    <text evidence="1">Amino-acid degradation; L-alanine degradation via dehydrogenase pathway; NH(3) and pyruvate from L-alanine: step 1/1.</text>
</comment>
<keyword evidence="8" id="KW-1185">Reference proteome</keyword>
<evidence type="ECO:0000259" key="5">
    <source>
        <dbReference type="SMART" id="SM01002"/>
    </source>
</evidence>
<evidence type="ECO:0000256" key="3">
    <source>
        <dbReference type="ARBA" id="ARBA00012897"/>
    </source>
</evidence>
<dbReference type="Gene3D" id="3.40.50.720">
    <property type="entry name" value="NAD(P)-binding Rossmann-like Domain"/>
    <property type="match status" value="2"/>
</dbReference>
<evidence type="ECO:0000259" key="6">
    <source>
        <dbReference type="SMART" id="SM01003"/>
    </source>
</evidence>
<dbReference type="SMART" id="SM01002">
    <property type="entry name" value="AlaDh_PNT_C"/>
    <property type="match status" value="1"/>
</dbReference>
<accession>A0A841KVX6</accession>
<dbReference type="GO" id="GO:0000286">
    <property type="term" value="F:alanine dehydrogenase activity"/>
    <property type="evidence" value="ECO:0007669"/>
    <property type="project" value="UniProtKB-EC"/>
</dbReference>
<dbReference type="SUPFAM" id="SSF52283">
    <property type="entry name" value="Formate/glycerate dehydrogenase catalytic domain-like"/>
    <property type="match status" value="1"/>
</dbReference>
<gene>
    <name evidence="7" type="ORF">HNQ80_002488</name>
</gene>
<sequence>MILGVLKDIKPGESRVIMTPIEAAELCANGHKVFIQSQAGALAGFEDEEYVMAGAEVKGTMEEIYAASDMVAKVKEITPQEYGLMREGQIIFTCIHPAANREEVDALLEKKVIAFTAEDTHRYGSPNCEVAGKLGALMGVYQLLSIHGGSGKLICGIGGAPAANVIILGAGIVGKGATEVLCALGANITLMDVNVGVLRSVQQIFPKNVQTTFSNQENIKKLLPKTDLIVNCVKWPKHRKDHLVTKEMLKLMRKGSVIVDISADVGGAIETYRPTTHENPTYVVDGIVHYGVDNIPGAVPHTTSVAYAATVLPHFRSILNDGVKEACRKDGYLRRSLTAYKGVLTHEETSLIQKREWVRPEEVLGLRDYKDMDIAPKAVITA</sequence>
<proteinExistence type="inferred from homology"/>
<dbReference type="SMART" id="SM01003">
    <property type="entry name" value="AlaDh_PNT_N"/>
    <property type="match status" value="1"/>
</dbReference>
<evidence type="ECO:0000256" key="4">
    <source>
        <dbReference type="ARBA" id="ARBA00023002"/>
    </source>
</evidence>
<dbReference type="Proteomes" id="UP000579281">
    <property type="component" value="Unassembled WGS sequence"/>
</dbReference>